<dbReference type="RefSeq" id="WP_317903663.1">
    <property type="nucleotide sequence ID" value="NZ_JAIRBC010000035.1"/>
</dbReference>
<keyword evidence="9" id="KW-1185">Reference proteome</keyword>
<dbReference type="PANTHER" id="PTHR11109">
    <property type="entry name" value="GTP CYCLOHYDROLASE I"/>
    <property type="match status" value="1"/>
</dbReference>
<dbReference type="GO" id="GO:0046654">
    <property type="term" value="P:tetrahydrofolate biosynthetic process"/>
    <property type="evidence" value="ECO:0007669"/>
    <property type="project" value="UniProtKB-UniRule"/>
</dbReference>
<dbReference type="InterPro" id="IPR018234">
    <property type="entry name" value="GTP_CycHdrlase_I_CS"/>
</dbReference>
<evidence type="ECO:0000256" key="6">
    <source>
        <dbReference type="HAMAP-Rule" id="MF_00223"/>
    </source>
</evidence>
<comment type="similarity">
    <text evidence="3 6">Belongs to the GTP cyclohydrolase I family.</text>
</comment>
<dbReference type="InterPro" id="IPR001474">
    <property type="entry name" value="GTP_CycHdrlase_I"/>
</dbReference>
<sequence>MHLNGKPILMAKDPEIIERHKAVLNPLRGDAFEMDDITKIELISEKFRDIIELLGLDLTDDSIKDTPRRVAKMYVNEIFSGLNPENKPSITVFKNKYGYHSPLIELNIPFTSFCEHHFVPIQGKANIAYIPGDYVIGLSKIHRIVDYYARRPQVQERLTMQILQELSASLQTEDVGVVLRATHKCISCRGVEDLGSSTVTSAFTGRVLENDNLVSILLGSNTDKGS</sequence>
<dbReference type="GO" id="GO:0008270">
    <property type="term" value="F:zinc ion binding"/>
    <property type="evidence" value="ECO:0007669"/>
    <property type="project" value="UniProtKB-UniRule"/>
</dbReference>
<evidence type="ECO:0000256" key="4">
    <source>
        <dbReference type="ARBA" id="ARBA00022563"/>
    </source>
</evidence>
<organism evidence="8 9">
    <name type="scientific">Cerina litoralis</name>
    <dbReference type="NCBI Taxonomy" id="2874477"/>
    <lineage>
        <taxon>Bacteria</taxon>
        <taxon>Pseudomonadati</taxon>
        <taxon>Bacteroidota</taxon>
        <taxon>Flavobacteriia</taxon>
        <taxon>Flavobacteriales</taxon>
        <taxon>Flavobacteriaceae</taxon>
        <taxon>Cerina</taxon>
    </lineage>
</organism>
<evidence type="ECO:0000256" key="5">
    <source>
        <dbReference type="ARBA" id="ARBA00022801"/>
    </source>
</evidence>
<keyword evidence="6" id="KW-0862">Zinc</keyword>
<protein>
    <recommendedName>
        <fullName evidence="6">GTP cyclohydrolase 1</fullName>
        <ecNumber evidence="6">3.5.4.16</ecNumber>
    </recommendedName>
    <alternativeName>
        <fullName evidence="6">GTP cyclohydrolase I</fullName>
        <shortName evidence="6">GTP-CH-I</shortName>
    </alternativeName>
</protein>
<dbReference type="NCBIfam" id="NF006824">
    <property type="entry name" value="PRK09347.1-1"/>
    <property type="match status" value="1"/>
</dbReference>
<dbReference type="InterPro" id="IPR020602">
    <property type="entry name" value="GTP_CycHdrlase_I_dom"/>
</dbReference>
<dbReference type="EMBL" id="JAIRBC010000035">
    <property type="protein sequence ID" value="MCG2462526.1"/>
    <property type="molecule type" value="Genomic_DNA"/>
</dbReference>
<dbReference type="GO" id="GO:0006729">
    <property type="term" value="P:tetrahydrobiopterin biosynthetic process"/>
    <property type="evidence" value="ECO:0007669"/>
    <property type="project" value="TreeGrafter"/>
</dbReference>
<dbReference type="EC" id="3.5.4.16" evidence="6"/>
<feature type="binding site" evidence="6">
    <location>
        <position position="185"/>
    </location>
    <ligand>
        <name>Zn(2+)</name>
        <dbReference type="ChEBI" id="CHEBI:29105"/>
    </ligand>
</feature>
<dbReference type="SUPFAM" id="SSF55620">
    <property type="entry name" value="Tetrahydrobiopterin biosynthesis enzymes-like"/>
    <property type="match status" value="1"/>
</dbReference>
<dbReference type="NCBIfam" id="TIGR00063">
    <property type="entry name" value="folE"/>
    <property type="match status" value="1"/>
</dbReference>
<keyword evidence="5 6" id="KW-0378">Hydrolase</keyword>
<dbReference type="GO" id="GO:0005525">
    <property type="term" value="F:GTP binding"/>
    <property type="evidence" value="ECO:0007669"/>
    <property type="project" value="UniProtKB-KW"/>
</dbReference>
<keyword evidence="4 6" id="KW-0554">One-carbon metabolism</keyword>
<evidence type="ECO:0000313" key="8">
    <source>
        <dbReference type="EMBL" id="MCG2462526.1"/>
    </source>
</evidence>
<feature type="binding site" evidence="6">
    <location>
        <position position="117"/>
    </location>
    <ligand>
        <name>Zn(2+)</name>
        <dbReference type="ChEBI" id="CHEBI:29105"/>
    </ligand>
</feature>
<evidence type="ECO:0000313" key="9">
    <source>
        <dbReference type="Proteomes" id="UP001200642"/>
    </source>
</evidence>
<dbReference type="InterPro" id="IPR043134">
    <property type="entry name" value="GTP-CH-I_N"/>
</dbReference>
<dbReference type="FunFam" id="3.30.1130.10:FF:000001">
    <property type="entry name" value="GTP cyclohydrolase 1"/>
    <property type="match status" value="1"/>
</dbReference>
<dbReference type="InterPro" id="IPR043133">
    <property type="entry name" value="GTP-CH-I_C/QueF"/>
</dbReference>
<evidence type="ECO:0000256" key="1">
    <source>
        <dbReference type="ARBA" id="ARBA00001052"/>
    </source>
</evidence>
<dbReference type="NCBIfam" id="NF006826">
    <property type="entry name" value="PRK09347.1-3"/>
    <property type="match status" value="1"/>
</dbReference>
<dbReference type="Gene3D" id="1.10.286.10">
    <property type="match status" value="1"/>
</dbReference>
<evidence type="ECO:0000256" key="3">
    <source>
        <dbReference type="ARBA" id="ARBA00008085"/>
    </source>
</evidence>
<dbReference type="Proteomes" id="UP001200642">
    <property type="component" value="Unassembled WGS sequence"/>
</dbReference>
<evidence type="ECO:0000256" key="2">
    <source>
        <dbReference type="ARBA" id="ARBA00005080"/>
    </source>
</evidence>
<keyword evidence="6" id="KW-0547">Nucleotide-binding</keyword>
<dbReference type="PROSITE" id="PS00859">
    <property type="entry name" value="GTP_CYCLOHYDROL_1_1"/>
    <property type="match status" value="1"/>
</dbReference>
<keyword evidence="6" id="KW-0479">Metal-binding</keyword>
<comment type="catalytic activity">
    <reaction evidence="1 6">
        <text>GTP + H2O = 7,8-dihydroneopterin 3'-triphosphate + formate + H(+)</text>
        <dbReference type="Rhea" id="RHEA:17473"/>
        <dbReference type="ChEBI" id="CHEBI:15377"/>
        <dbReference type="ChEBI" id="CHEBI:15378"/>
        <dbReference type="ChEBI" id="CHEBI:15740"/>
        <dbReference type="ChEBI" id="CHEBI:37565"/>
        <dbReference type="ChEBI" id="CHEBI:58462"/>
        <dbReference type="EC" id="3.5.4.16"/>
    </reaction>
</comment>
<dbReference type="PROSITE" id="PS00860">
    <property type="entry name" value="GTP_CYCLOHYDROL_1_2"/>
    <property type="match status" value="1"/>
</dbReference>
<dbReference type="GO" id="GO:0003934">
    <property type="term" value="F:GTP cyclohydrolase I activity"/>
    <property type="evidence" value="ECO:0007669"/>
    <property type="project" value="UniProtKB-UniRule"/>
</dbReference>
<comment type="subunit">
    <text evidence="6">Homopolymer.</text>
</comment>
<dbReference type="GO" id="GO:0006730">
    <property type="term" value="P:one-carbon metabolic process"/>
    <property type="evidence" value="ECO:0007669"/>
    <property type="project" value="UniProtKB-UniRule"/>
</dbReference>
<keyword evidence="6" id="KW-0342">GTP-binding</keyword>
<dbReference type="GO" id="GO:0005737">
    <property type="term" value="C:cytoplasm"/>
    <property type="evidence" value="ECO:0007669"/>
    <property type="project" value="TreeGrafter"/>
</dbReference>
<name>A0AAE3JQU7_9FLAO</name>
<dbReference type="HAMAP" id="MF_00223">
    <property type="entry name" value="FolE"/>
    <property type="match status" value="1"/>
</dbReference>
<gene>
    <name evidence="6 8" type="primary">folE</name>
    <name evidence="8" type="ORF">K8352_17325</name>
</gene>
<feature type="binding site" evidence="6">
    <location>
        <position position="114"/>
    </location>
    <ligand>
        <name>Zn(2+)</name>
        <dbReference type="ChEBI" id="CHEBI:29105"/>
    </ligand>
</feature>
<reference evidence="8" key="1">
    <citation type="submission" date="2023-02" db="EMBL/GenBank/DDBJ databases">
        <title>Genome of Flavobacteriaceae gen. nov. sp. strain F89.</title>
        <authorList>
            <person name="Wang Y."/>
        </authorList>
    </citation>
    <scope>NUCLEOTIDE SEQUENCE</scope>
    <source>
        <strain evidence="8">F89</strain>
    </source>
</reference>
<comment type="caution">
    <text evidence="8">The sequence shown here is derived from an EMBL/GenBank/DDBJ whole genome shotgun (WGS) entry which is preliminary data.</text>
</comment>
<dbReference type="Gene3D" id="3.30.1130.10">
    <property type="match status" value="1"/>
</dbReference>
<comment type="pathway">
    <text evidence="2 6">Cofactor biosynthesis; 7,8-dihydroneopterin triphosphate biosynthesis; 7,8-dihydroneopterin triphosphate from GTP: step 1/1.</text>
</comment>
<dbReference type="Pfam" id="PF01227">
    <property type="entry name" value="GTP_cyclohydroI"/>
    <property type="match status" value="1"/>
</dbReference>
<proteinExistence type="inferred from homology"/>
<accession>A0AAE3JQU7</accession>
<evidence type="ECO:0000259" key="7">
    <source>
        <dbReference type="Pfam" id="PF01227"/>
    </source>
</evidence>
<dbReference type="PANTHER" id="PTHR11109:SF7">
    <property type="entry name" value="GTP CYCLOHYDROLASE 1"/>
    <property type="match status" value="1"/>
</dbReference>
<dbReference type="AlphaFoldDB" id="A0AAE3JQU7"/>
<feature type="domain" description="GTP cyclohydrolase I" evidence="7">
    <location>
        <begin position="43"/>
        <end position="213"/>
    </location>
</feature>